<organism evidence="1 2">
    <name type="scientific">Botrytis fragariae</name>
    <dbReference type="NCBI Taxonomy" id="1964551"/>
    <lineage>
        <taxon>Eukaryota</taxon>
        <taxon>Fungi</taxon>
        <taxon>Dikarya</taxon>
        <taxon>Ascomycota</taxon>
        <taxon>Pezizomycotina</taxon>
        <taxon>Leotiomycetes</taxon>
        <taxon>Helotiales</taxon>
        <taxon>Sclerotiniaceae</taxon>
        <taxon>Botrytis</taxon>
    </lineage>
</organism>
<feature type="non-terminal residue" evidence="1">
    <location>
        <position position="1"/>
    </location>
</feature>
<dbReference type="Proteomes" id="UP000531561">
    <property type="component" value="Unassembled WGS sequence"/>
</dbReference>
<comment type="caution">
    <text evidence="1">The sequence shown here is derived from an EMBL/GenBank/DDBJ whole genome shotgun (WGS) entry which is preliminary data.</text>
</comment>
<evidence type="ECO:0000313" key="1">
    <source>
        <dbReference type="EMBL" id="KAF5869284.1"/>
    </source>
</evidence>
<dbReference type="GeneID" id="59265113"/>
<keyword evidence="2" id="KW-1185">Reference proteome</keyword>
<gene>
    <name evidence="1" type="ORF">Bfra_011092</name>
</gene>
<evidence type="ECO:0000313" key="2">
    <source>
        <dbReference type="Proteomes" id="UP000531561"/>
    </source>
</evidence>
<name>A0A8H6AKY2_9HELO</name>
<protein>
    <submittedName>
        <fullName evidence="1">Uncharacterized protein</fullName>
    </submittedName>
</protein>
<dbReference type="EMBL" id="JABFCT010000017">
    <property type="protein sequence ID" value="KAF5869284.1"/>
    <property type="molecule type" value="Genomic_DNA"/>
</dbReference>
<proteinExistence type="predicted"/>
<dbReference type="RefSeq" id="XP_037188233.1">
    <property type="nucleotide sequence ID" value="XM_037341421.1"/>
</dbReference>
<sequence length="109" mass="12401">TSTFFSNLNVTSIINSHHPTSTSIESFSYSQALSQKIQYSITSICIWFWCRASNQPPRISGRCLPSIEPLYPAHNCTSWTTSIANQTICVRKDHCSNLVFMCEEKQYQS</sequence>
<dbReference type="AlphaFoldDB" id="A0A8H6AKY2"/>
<reference evidence="1 2" key="1">
    <citation type="journal article" date="2020" name="Phytopathology">
        <title>A high-quality genome resource of Botrytis fragariae, a new and rapidly spreading fungal pathogen causing strawberry gray mold in the U.S.A.</title>
        <authorList>
            <person name="Wu Y."/>
            <person name="Saski C.A."/>
            <person name="Schnabel G."/>
            <person name="Xiao S."/>
            <person name="Hu M."/>
        </authorList>
    </citation>
    <scope>NUCLEOTIDE SEQUENCE [LARGE SCALE GENOMIC DNA]</scope>
    <source>
        <strain evidence="1 2">BVB16</strain>
    </source>
</reference>
<accession>A0A8H6AKY2</accession>